<proteinExistence type="predicted"/>
<sequence>QEVVGAVAVRPALAAESARHRRARGGGARRRWQPPLRARLVLGADEEASPLYARAAGKQLEIRGGDVRGLGLATARSLNGVLVADEILRLAPDAAAFHTTLRCVKESTSCSEDSAAPRRRIIRRRLAAASTKTQNDVLPPSPASVRRRCTDGLEESS</sequence>
<reference evidence="2" key="1">
    <citation type="submission" date="2015-04" db="UniProtKB">
        <authorList>
            <consortium name="EnsemblPlants"/>
        </authorList>
    </citation>
    <scope>IDENTIFICATION</scope>
</reference>
<dbReference type="InterPro" id="IPR043519">
    <property type="entry name" value="NT_sf"/>
</dbReference>
<dbReference type="EnsemblPlants" id="OMERI12G01690.1">
    <property type="protein sequence ID" value="OMERI12G01690.1"/>
    <property type="gene ID" value="OMERI12G01690"/>
</dbReference>
<dbReference type="Gene3D" id="1.10.1410.10">
    <property type="match status" value="1"/>
</dbReference>
<evidence type="ECO:0000313" key="3">
    <source>
        <dbReference type="Proteomes" id="UP000008021"/>
    </source>
</evidence>
<evidence type="ECO:0000256" key="1">
    <source>
        <dbReference type="SAM" id="MobiDB-lite"/>
    </source>
</evidence>
<reference evidence="2" key="2">
    <citation type="submission" date="2018-05" db="EMBL/GenBank/DDBJ databases">
        <title>OmerRS3 (Oryza meridionalis Reference Sequence Version 3).</title>
        <authorList>
            <person name="Zhang J."/>
            <person name="Kudrna D."/>
            <person name="Lee S."/>
            <person name="Talag J."/>
            <person name="Welchert J."/>
            <person name="Wing R.A."/>
        </authorList>
    </citation>
    <scope>NUCLEOTIDE SEQUENCE [LARGE SCALE GENOMIC DNA]</scope>
    <source>
        <strain evidence="2">cv. OR44</strain>
    </source>
</reference>
<dbReference type="Gramene" id="OMERI12G01690.1">
    <property type="protein sequence ID" value="OMERI12G01690.1"/>
    <property type="gene ID" value="OMERI12G01690"/>
</dbReference>
<feature type="region of interest" description="Disordered" evidence="1">
    <location>
        <begin position="126"/>
        <end position="157"/>
    </location>
</feature>
<keyword evidence="3" id="KW-1185">Reference proteome</keyword>
<accession>A0A0E0F9K6</accession>
<dbReference type="Proteomes" id="UP000008021">
    <property type="component" value="Chromosome 12"/>
</dbReference>
<name>A0A0E0F9K6_9ORYZ</name>
<evidence type="ECO:0000313" key="2">
    <source>
        <dbReference type="EnsemblPlants" id="OMERI12G01690.1"/>
    </source>
</evidence>
<organism evidence="2">
    <name type="scientific">Oryza meridionalis</name>
    <dbReference type="NCBI Taxonomy" id="40149"/>
    <lineage>
        <taxon>Eukaryota</taxon>
        <taxon>Viridiplantae</taxon>
        <taxon>Streptophyta</taxon>
        <taxon>Embryophyta</taxon>
        <taxon>Tracheophyta</taxon>
        <taxon>Spermatophyta</taxon>
        <taxon>Magnoliopsida</taxon>
        <taxon>Liliopsida</taxon>
        <taxon>Poales</taxon>
        <taxon>Poaceae</taxon>
        <taxon>BOP clade</taxon>
        <taxon>Oryzoideae</taxon>
        <taxon>Oryzeae</taxon>
        <taxon>Oryzinae</taxon>
        <taxon>Oryza</taxon>
    </lineage>
</organism>
<dbReference type="AlphaFoldDB" id="A0A0E0F9K6"/>
<dbReference type="STRING" id="40149.A0A0E0F9K6"/>
<dbReference type="HOGENOM" id="CLU_1682442_0_0_1"/>
<dbReference type="Gene3D" id="3.30.460.10">
    <property type="entry name" value="Beta Polymerase, domain 2"/>
    <property type="match status" value="1"/>
</dbReference>
<protein>
    <submittedName>
        <fullName evidence="2">Uncharacterized protein</fullName>
    </submittedName>
</protein>